<evidence type="ECO:0000256" key="6">
    <source>
        <dbReference type="ARBA" id="ARBA00022989"/>
    </source>
</evidence>
<dbReference type="GO" id="GO:0016020">
    <property type="term" value="C:membrane"/>
    <property type="evidence" value="ECO:0007669"/>
    <property type="project" value="UniProtKB-SubCell"/>
</dbReference>
<dbReference type="AlphaFoldDB" id="A0AAV8UYM9"/>
<dbReference type="SMART" id="SM00116">
    <property type="entry name" value="CBS"/>
    <property type="match status" value="1"/>
</dbReference>
<dbReference type="Pfam" id="PF01769">
    <property type="entry name" value="MgtE"/>
    <property type="match status" value="1"/>
</dbReference>
<dbReference type="InterPro" id="IPR006667">
    <property type="entry name" value="SLC41_membr_dom"/>
</dbReference>
<evidence type="ECO:0000256" key="3">
    <source>
        <dbReference type="ARBA" id="ARBA00022448"/>
    </source>
</evidence>
<evidence type="ECO:0000256" key="8">
    <source>
        <dbReference type="PROSITE-ProRule" id="PRU00703"/>
    </source>
</evidence>
<organism evidence="11 12">
    <name type="scientific">Rhodosorus marinus</name>
    <dbReference type="NCBI Taxonomy" id="101924"/>
    <lineage>
        <taxon>Eukaryota</taxon>
        <taxon>Rhodophyta</taxon>
        <taxon>Stylonematophyceae</taxon>
        <taxon>Stylonematales</taxon>
        <taxon>Stylonemataceae</taxon>
        <taxon>Rhodosorus</taxon>
    </lineage>
</organism>
<evidence type="ECO:0000313" key="12">
    <source>
        <dbReference type="Proteomes" id="UP001157974"/>
    </source>
</evidence>
<comment type="caution">
    <text evidence="11">The sequence shown here is derived from an EMBL/GenBank/DDBJ whole genome shotgun (WGS) entry which is preliminary data.</text>
</comment>
<feature type="domain" description="CBS" evidence="10">
    <location>
        <begin position="102"/>
        <end position="161"/>
    </location>
</feature>
<dbReference type="Pfam" id="PF00571">
    <property type="entry name" value="CBS"/>
    <property type="match status" value="1"/>
</dbReference>
<dbReference type="SUPFAM" id="SSF161093">
    <property type="entry name" value="MgtE membrane domain-like"/>
    <property type="match status" value="1"/>
</dbReference>
<name>A0AAV8UYM9_9RHOD</name>
<feature type="transmembrane region" description="Helical" evidence="9">
    <location>
        <begin position="219"/>
        <end position="243"/>
    </location>
</feature>
<feature type="transmembrane region" description="Helical" evidence="9">
    <location>
        <begin position="186"/>
        <end position="207"/>
    </location>
</feature>
<sequence length="354" mass="38668">MDVKMVRGMKLQRDQISSVLGFAAVPAELYPAYHHQNLDNSRNECVDFLGRLREMESRDGKSFSILDRLFVVDQLVGREKLVGYVTMLDLLLAKPDEFVENVSRTNELVLSIDDDMEHVLRKLRRDNVLIAPVVDVEEKLVGVLTASDMIRELEFEATDDLLRYGGVGGDEETAESYFGTSIRKLFLGRITWLVGLLMLQSLSSIVLGRYQSLIEANVVLALFLTMLTGTGGNAGNQSSALIIRGLATGEIRRENYSRVVMKEIAVGISLSFVLAIVSFGRVYLTTGSNVLSSFTVSIAVLLTTVFAILGGTVAPMLLERVGVDPCNCASPALATLTDVGGVLILCSLASILLR</sequence>
<dbReference type="Gene3D" id="3.10.580.10">
    <property type="entry name" value="CBS-domain"/>
    <property type="match status" value="1"/>
</dbReference>
<dbReference type="SUPFAM" id="SSF54631">
    <property type="entry name" value="CBS-domain pair"/>
    <property type="match status" value="1"/>
</dbReference>
<keyword evidence="4 9" id="KW-0812">Transmembrane</keyword>
<evidence type="ECO:0000256" key="7">
    <source>
        <dbReference type="ARBA" id="ARBA00023136"/>
    </source>
</evidence>
<dbReference type="Proteomes" id="UP001157974">
    <property type="component" value="Unassembled WGS sequence"/>
</dbReference>
<dbReference type="PROSITE" id="PS51371">
    <property type="entry name" value="CBS"/>
    <property type="match status" value="1"/>
</dbReference>
<dbReference type="EMBL" id="JAMWBK010000002">
    <property type="protein sequence ID" value="KAJ8907716.1"/>
    <property type="molecule type" value="Genomic_DNA"/>
</dbReference>
<evidence type="ECO:0000256" key="5">
    <source>
        <dbReference type="ARBA" id="ARBA00022842"/>
    </source>
</evidence>
<dbReference type="Gene3D" id="1.10.357.20">
    <property type="entry name" value="SLC41 divalent cation transporters, integral membrane domain"/>
    <property type="match status" value="1"/>
</dbReference>
<gene>
    <name evidence="11" type="ORF">NDN08_007822</name>
</gene>
<feature type="transmembrane region" description="Helical" evidence="9">
    <location>
        <begin position="330"/>
        <end position="353"/>
    </location>
</feature>
<comment type="subcellular location">
    <subcellularLocation>
        <location evidence="1">Membrane</location>
        <topology evidence="1">Multi-pass membrane protein</topology>
    </subcellularLocation>
</comment>
<keyword evidence="3" id="KW-0813">Transport</keyword>
<keyword evidence="12" id="KW-1185">Reference proteome</keyword>
<protein>
    <recommendedName>
        <fullName evidence="10">CBS domain-containing protein</fullName>
    </recommendedName>
</protein>
<dbReference type="PANTHER" id="PTHR41394">
    <property type="entry name" value="MAGNESIUM TRANSPORTER MGTE"/>
    <property type="match status" value="1"/>
</dbReference>
<evidence type="ECO:0000313" key="11">
    <source>
        <dbReference type="EMBL" id="KAJ8907716.1"/>
    </source>
</evidence>
<reference evidence="11 12" key="1">
    <citation type="journal article" date="2023" name="Nat. Commun.">
        <title>Origin of minicircular mitochondrial genomes in red algae.</title>
        <authorList>
            <person name="Lee Y."/>
            <person name="Cho C.H."/>
            <person name="Lee Y.M."/>
            <person name="Park S.I."/>
            <person name="Yang J.H."/>
            <person name="West J.A."/>
            <person name="Bhattacharya D."/>
            <person name="Yoon H.S."/>
        </authorList>
    </citation>
    <scope>NUCLEOTIDE SEQUENCE [LARGE SCALE GENOMIC DNA]</scope>
    <source>
        <strain evidence="11 12">CCMP1338</strain>
        <tissue evidence="11">Whole cell</tissue>
    </source>
</reference>
<accession>A0AAV8UYM9</accession>
<dbReference type="GO" id="GO:0008324">
    <property type="term" value="F:monoatomic cation transmembrane transporter activity"/>
    <property type="evidence" value="ECO:0007669"/>
    <property type="project" value="InterPro"/>
</dbReference>
<evidence type="ECO:0000256" key="2">
    <source>
        <dbReference type="ARBA" id="ARBA00009749"/>
    </source>
</evidence>
<keyword evidence="8" id="KW-0129">CBS domain</keyword>
<dbReference type="InterPro" id="IPR046342">
    <property type="entry name" value="CBS_dom_sf"/>
</dbReference>
<keyword evidence="5" id="KW-0460">Magnesium</keyword>
<dbReference type="InterPro" id="IPR000644">
    <property type="entry name" value="CBS_dom"/>
</dbReference>
<dbReference type="InterPro" id="IPR036739">
    <property type="entry name" value="SLC41_membr_dom_sf"/>
</dbReference>
<feature type="transmembrane region" description="Helical" evidence="9">
    <location>
        <begin position="296"/>
        <end position="318"/>
    </location>
</feature>
<evidence type="ECO:0000256" key="4">
    <source>
        <dbReference type="ARBA" id="ARBA00022692"/>
    </source>
</evidence>
<keyword evidence="6 9" id="KW-1133">Transmembrane helix</keyword>
<proteinExistence type="inferred from homology"/>
<evidence type="ECO:0000259" key="10">
    <source>
        <dbReference type="PROSITE" id="PS51371"/>
    </source>
</evidence>
<feature type="transmembrane region" description="Helical" evidence="9">
    <location>
        <begin position="264"/>
        <end position="284"/>
    </location>
</feature>
<keyword evidence="7 9" id="KW-0472">Membrane</keyword>
<dbReference type="PANTHER" id="PTHR41394:SF5">
    <property type="entry name" value="SLC41A_MGTE INTEGRAL MEMBRANE DOMAIN-CONTAINING PROTEIN"/>
    <property type="match status" value="1"/>
</dbReference>
<evidence type="ECO:0000256" key="1">
    <source>
        <dbReference type="ARBA" id="ARBA00004141"/>
    </source>
</evidence>
<comment type="similarity">
    <text evidence="2">Belongs to the SLC41A transporter family.</text>
</comment>
<evidence type="ECO:0000256" key="9">
    <source>
        <dbReference type="SAM" id="Phobius"/>
    </source>
</evidence>